<evidence type="ECO:0000259" key="8">
    <source>
        <dbReference type="PROSITE" id="PS50928"/>
    </source>
</evidence>
<evidence type="ECO:0000313" key="9">
    <source>
        <dbReference type="EMBL" id="MBE5040948.1"/>
    </source>
</evidence>
<evidence type="ECO:0000256" key="1">
    <source>
        <dbReference type="ARBA" id="ARBA00004651"/>
    </source>
</evidence>
<dbReference type="CDD" id="cd06261">
    <property type="entry name" value="TM_PBP2"/>
    <property type="match status" value="1"/>
</dbReference>
<dbReference type="GO" id="GO:0005886">
    <property type="term" value="C:plasma membrane"/>
    <property type="evidence" value="ECO:0007669"/>
    <property type="project" value="UniProtKB-SubCell"/>
</dbReference>
<dbReference type="PROSITE" id="PS50928">
    <property type="entry name" value="ABC_TM1"/>
    <property type="match status" value="1"/>
</dbReference>
<sequence length="296" mass="33133">MKTYKQSLGANIFDVFNLILLLAIAFICLYPMIYVIMASLSSPSLLMQHSGLLLKPLGLHFDAYKSVLANPDITTGYANTLFYVVIGTILSDALTMMAAYVVSRKKFPLRNFFNIILILTMFINGGLIPSYLNIQNLGLLNTRLSQILPVAVSAYNVIILRTYMTSIPVSLEESARMDGASHLRVLFCIIFPLCLPVFAVITLYYAVGTWNSWFNAMIYLTDRSKYPLQLFLREILILNETDSLINSNAASGIEQVQISETIKYATIVISTVPILCIYPFLQKYFVKGVMIGAVKE</sequence>
<gene>
    <name evidence="9" type="ORF">INF28_10805</name>
</gene>
<dbReference type="AlphaFoldDB" id="A0A9D5RCF4"/>
<dbReference type="PANTHER" id="PTHR43744:SF9">
    <property type="entry name" value="POLYGALACTURONAN_RHAMNOGALACTURONAN TRANSPORT SYSTEM PERMEASE PROTEIN YTCP"/>
    <property type="match status" value="1"/>
</dbReference>
<reference evidence="9" key="1">
    <citation type="submission" date="2020-10" db="EMBL/GenBank/DDBJ databases">
        <title>ChiBAC.</title>
        <authorList>
            <person name="Zenner C."/>
            <person name="Hitch T.C.A."/>
            <person name="Clavel T."/>
        </authorList>
    </citation>
    <scope>NUCLEOTIDE SEQUENCE</scope>
    <source>
        <strain evidence="9">DSM 107454</strain>
    </source>
</reference>
<feature type="transmembrane region" description="Helical" evidence="7">
    <location>
        <begin position="12"/>
        <end position="37"/>
    </location>
</feature>
<dbReference type="Gene3D" id="1.10.3720.10">
    <property type="entry name" value="MetI-like"/>
    <property type="match status" value="1"/>
</dbReference>
<comment type="caution">
    <text evidence="9">The sequence shown here is derived from an EMBL/GenBank/DDBJ whole genome shotgun (WGS) entry which is preliminary data.</text>
</comment>
<protein>
    <submittedName>
        <fullName evidence="9">Carbohydrate ABC transporter permease</fullName>
    </submittedName>
</protein>
<evidence type="ECO:0000256" key="7">
    <source>
        <dbReference type="RuleBase" id="RU363032"/>
    </source>
</evidence>
<keyword evidence="6 7" id="KW-0472">Membrane</keyword>
<accession>A0A9D5RCF4</accession>
<dbReference type="Proteomes" id="UP000806542">
    <property type="component" value="Unassembled WGS sequence"/>
</dbReference>
<evidence type="ECO:0000256" key="4">
    <source>
        <dbReference type="ARBA" id="ARBA00022692"/>
    </source>
</evidence>
<feature type="transmembrane region" description="Helical" evidence="7">
    <location>
        <begin position="185"/>
        <end position="207"/>
    </location>
</feature>
<evidence type="ECO:0000256" key="5">
    <source>
        <dbReference type="ARBA" id="ARBA00022989"/>
    </source>
</evidence>
<evidence type="ECO:0000256" key="2">
    <source>
        <dbReference type="ARBA" id="ARBA00022448"/>
    </source>
</evidence>
<dbReference type="InterPro" id="IPR035906">
    <property type="entry name" value="MetI-like_sf"/>
</dbReference>
<evidence type="ECO:0000313" key="10">
    <source>
        <dbReference type="Proteomes" id="UP000806542"/>
    </source>
</evidence>
<dbReference type="Pfam" id="PF00528">
    <property type="entry name" value="BPD_transp_1"/>
    <property type="match status" value="1"/>
</dbReference>
<feature type="transmembrane region" description="Helical" evidence="7">
    <location>
        <begin position="80"/>
        <end position="100"/>
    </location>
</feature>
<organism evidence="9 10">
    <name type="scientific">Ructibacterium gallinarum</name>
    <dbReference type="NCBI Taxonomy" id="2779355"/>
    <lineage>
        <taxon>Bacteria</taxon>
        <taxon>Bacillati</taxon>
        <taxon>Bacillota</taxon>
        <taxon>Clostridia</taxon>
        <taxon>Eubacteriales</taxon>
        <taxon>Oscillospiraceae</taxon>
        <taxon>Ructibacterium</taxon>
    </lineage>
</organism>
<dbReference type="PANTHER" id="PTHR43744">
    <property type="entry name" value="ABC TRANSPORTER PERMEASE PROTEIN MG189-RELATED-RELATED"/>
    <property type="match status" value="1"/>
</dbReference>
<feature type="transmembrane region" description="Helical" evidence="7">
    <location>
        <begin position="144"/>
        <end position="164"/>
    </location>
</feature>
<comment type="subcellular location">
    <subcellularLocation>
        <location evidence="1 7">Cell membrane</location>
        <topology evidence="1 7">Multi-pass membrane protein</topology>
    </subcellularLocation>
</comment>
<feature type="domain" description="ABC transmembrane type-1" evidence="8">
    <location>
        <begin position="77"/>
        <end position="266"/>
    </location>
</feature>
<feature type="transmembrane region" description="Helical" evidence="7">
    <location>
        <begin position="112"/>
        <end position="132"/>
    </location>
</feature>
<keyword evidence="4 7" id="KW-0812">Transmembrane</keyword>
<keyword evidence="10" id="KW-1185">Reference proteome</keyword>
<keyword evidence="3" id="KW-1003">Cell membrane</keyword>
<evidence type="ECO:0000256" key="6">
    <source>
        <dbReference type="ARBA" id="ARBA00023136"/>
    </source>
</evidence>
<evidence type="ECO:0000256" key="3">
    <source>
        <dbReference type="ARBA" id="ARBA00022475"/>
    </source>
</evidence>
<proteinExistence type="inferred from homology"/>
<dbReference type="EMBL" id="JADCKB010000028">
    <property type="protein sequence ID" value="MBE5040948.1"/>
    <property type="molecule type" value="Genomic_DNA"/>
</dbReference>
<dbReference type="RefSeq" id="WP_226393489.1">
    <property type="nucleotide sequence ID" value="NZ_JADCKB010000028.1"/>
</dbReference>
<keyword evidence="2 7" id="KW-0813">Transport</keyword>
<comment type="similarity">
    <text evidence="7">Belongs to the binding-protein-dependent transport system permease family.</text>
</comment>
<feature type="transmembrane region" description="Helical" evidence="7">
    <location>
        <begin position="262"/>
        <end position="281"/>
    </location>
</feature>
<dbReference type="GO" id="GO:0055085">
    <property type="term" value="P:transmembrane transport"/>
    <property type="evidence" value="ECO:0007669"/>
    <property type="project" value="InterPro"/>
</dbReference>
<dbReference type="SUPFAM" id="SSF161098">
    <property type="entry name" value="MetI-like"/>
    <property type="match status" value="1"/>
</dbReference>
<name>A0A9D5RCF4_9FIRM</name>
<dbReference type="InterPro" id="IPR000515">
    <property type="entry name" value="MetI-like"/>
</dbReference>
<keyword evidence="5 7" id="KW-1133">Transmembrane helix</keyword>